<evidence type="ECO:0000313" key="11">
    <source>
        <dbReference type="Proteomes" id="UP000054217"/>
    </source>
</evidence>
<dbReference type="HOGENOM" id="CLU_040204_0_0_1"/>
<evidence type="ECO:0000256" key="5">
    <source>
        <dbReference type="ARBA" id="ARBA00023128"/>
    </source>
</evidence>
<dbReference type="Gene3D" id="3.90.79.10">
    <property type="entry name" value="Nucleoside Triphosphate Pyrophosphohydrolase"/>
    <property type="match status" value="1"/>
</dbReference>
<gene>
    <name evidence="10" type="ORF">M404DRAFT_9385</name>
</gene>
<protein>
    <recommendedName>
        <fullName evidence="7">Large ribosomal subunit protein mL46</fullName>
    </recommendedName>
</protein>
<dbReference type="PANTHER" id="PTHR13124:SF12">
    <property type="entry name" value="LARGE RIBOSOMAL SUBUNIT PROTEIN ML46"/>
    <property type="match status" value="1"/>
</dbReference>
<reference evidence="10 11" key="1">
    <citation type="submission" date="2014-04" db="EMBL/GenBank/DDBJ databases">
        <authorList>
            <consortium name="DOE Joint Genome Institute"/>
            <person name="Kuo A."/>
            <person name="Kohler A."/>
            <person name="Costa M.D."/>
            <person name="Nagy L.G."/>
            <person name="Floudas D."/>
            <person name="Copeland A."/>
            <person name="Barry K.W."/>
            <person name="Cichocki N."/>
            <person name="Veneault-Fourrey C."/>
            <person name="LaButti K."/>
            <person name="Lindquist E.A."/>
            <person name="Lipzen A."/>
            <person name="Lundell T."/>
            <person name="Morin E."/>
            <person name="Murat C."/>
            <person name="Sun H."/>
            <person name="Tunlid A."/>
            <person name="Henrissat B."/>
            <person name="Grigoriev I.V."/>
            <person name="Hibbett D.S."/>
            <person name="Martin F."/>
            <person name="Nordberg H.P."/>
            <person name="Cantor M.N."/>
            <person name="Hua S.X."/>
        </authorList>
    </citation>
    <scope>NUCLEOTIDE SEQUENCE [LARGE SCALE GENOMIC DNA]</scope>
    <source>
        <strain evidence="10 11">Marx 270</strain>
    </source>
</reference>
<evidence type="ECO:0000256" key="7">
    <source>
        <dbReference type="ARBA" id="ARBA00035190"/>
    </source>
</evidence>
<dbReference type="InParanoid" id="A0A0C3P8P6"/>
<dbReference type="SUPFAM" id="SSF55811">
    <property type="entry name" value="Nudix"/>
    <property type="match status" value="1"/>
</dbReference>
<dbReference type="PANTHER" id="PTHR13124">
    <property type="entry name" value="39S RIBOSOMAL PROTEIN L46, MITOCHONDRIAL PRECURSOR-RELATED"/>
    <property type="match status" value="1"/>
</dbReference>
<evidence type="ECO:0000256" key="8">
    <source>
        <dbReference type="SAM" id="MobiDB-lite"/>
    </source>
</evidence>
<feature type="region of interest" description="Disordered" evidence="8">
    <location>
        <begin position="26"/>
        <end position="57"/>
    </location>
</feature>
<name>A0A0C3P8P6_PISTI</name>
<dbReference type="InterPro" id="IPR015797">
    <property type="entry name" value="NUDIX_hydrolase-like_dom_sf"/>
</dbReference>
<comment type="similarity">
    <text evidence="2">Belongs to the mitochondrion-specific ribosomal protein mL46 family.</text>
</comment>
<evidence type="ECO:0000256" key="3">
    <source>
        <dbReference type="ARBA" id="ARBA00022946"/>
    </source>
</evidence>
<keyword evidence="6" id="KW-0687">Ribonucleoprotein</keyword>
<dbReference type="Proteomes" id="UP000054217">
    <property type="component" value="Unassembled WGS sequence"/>
</dbReference>
<feature type="domain" description="Large ribosomal subunit protein mL46 N-terminal" evidence="9">
    <location>
        <begin position="59"/>
        <end position="164"/>
    </location>
</feature>
<keyword evidence="3" id="KW-0809">Transit peptide</keyword>
<evidence type="ECO:0000256" key="2">
    <source>
        <dbReference type="ARBA" id="ARBA00009070"/>
    </source>
</evidence>
<dbReference type="OrthoDB" id="414075at2759"/>
<organism evidence="10 11">
    <name type="scientific">Pisolithus tinctorius Marx 270</name>
    <dbReference type="NCBI Taxonomy" id="870435"/>
    <lineage>
        <taxon>Eukaryota</taxon>
        <taxon>Fungi</taxon>
        <taxon>Dikarya</taxon>
        <taxon>Basidiomycota</taxon>
        <taxon>Agaricomycotina</taxon>
        <taxon>Agaricomycetes</taxon>
        <taxon>Agaricomycetidae</taxon>
        <taxon>Boletales</taxon>
        <taxon>Sclerodermatineae</taxon>
        <taxon>Pisolithaceae</taxon>
        <taxon>Pisolithus</taxon>
    </lineage>
</organism>
<dbReference type="AlphaFoldDB" id="A0A0C3P8P6"/>
<evidence type="ECO:0000256" key="6">
    <source>
        <dbReference type="ARBA" id="ARBA00023274"/>
    </source>
</evidence>
<keyword evidence="4" id="KW-0689">Ribosomal protein</keyword>
<dbReference type="GO" id="GO:0003735">
    <property type="term" value="F:structural constituent of ribosome"/>
    <property type="evidence" value="ECO:0007669"/>
    <property type="project" value="InterPro"/>
</dbReference>
<sequence>MLACRGIQRGAWRPAAVCVRPFATETPTTAQVTPSPPPTSSEVGEPTTRPTPPKKTRASLHTAIILNRSPLLTRTPTPFERAFYAYQARIHRALHNPFPYDFYFKQGSPLETRFNIEERRRERKAFGAPFGTVKLEERDEATELMEMSLRDETDESMPRIHEADVKNDLKNLNRKGQRNLYAVLRTNENGKDVWRLPTGPVQKGELLHVSAIRRLGDECGRNMDTWLVSRNPIGVYYPPKLNVTEPEAKDVVFFYKAHILAGQLQPKQSRYQDFAWLTKGEIRRITDDEYWNGIKDMLSDF</sequence>
<evidence type="ECO:0000256" key="1">
    <source>
        <dbReference type="ARBA" id="ARBA00004173"/>
    </source>
</evidence>
<dbReference type="Pfam" id="PF11788">
    <property type="entry name" value="MRP-L46"/>
    <property type="match status" value="1"/>
</dbReference>
<evidence type="ECO:0000259" key="9">
    <source>
        <dbReference type="Pfam" id="PF11788"/>
    </source>
</evidence>
<dbReference type="EMBL" id="KN831973">
    <property type="protein sequence ID" value="KIO04111.1"/>
    <property type="molecule type" value="Genomic_DNA"/>
</dbReference>
<dbReference type="InterPro" id="IPR033650">
    <property type="entry name" value="Ribosomal_mL46_NUDIX"/>
</dbReference>
<dbReference type="InterPro" id="IPR040008">
    <property type="entry name" value="Ribosomal_mL46"/>
</dbReference>
<accession>A0A0C3P8P6</accession>
<evidence type="ECO:0000313" key="10">
    <source>
        <dbReference type="EMBL" id="KIO04111.1"/>
    </source>
</evidence>
<dbReference type="GO" id="GO:0005762">
    <property type="term" value="C:mitochondrial large ribosomal subunit"/>
    <property type="evidence" value="ECO:0007669"/>
    <property type="project" value="TreeGrafter"/>
</dbReference>
<dbReference type="CDD" id="cd04661">
    <property type="entry name" value="NUDIX_MRP_L46"/>
    <property type="match status" value="1"/>
</dbReference>
<evidence type="ECO:0000256" key="4">
    <source>
        <dbReference type="ARBA" id="ARBA00022980"/>
    </source>
</evidence>
<reference evidence="11" key="2">
    <citation type="submission" date="2015-01" db="EMBL/GenBank/DDBJ databases">
        <title>Evolutionary Origins and Diversification of the Mycorrhizal Mutualists.</title>
        <authorList>
            <consortium name="DOE Joint Genome Institute"/>
            <consortium name="Mycorrhizal Genomics Consortium"/>
            <person name="Kohler A."/>
            <person name="Kuo A."/>
            <person name="Nagy L.G."/>
            <person name="Floudas D."/>
            <person name="Copeland A."/>
            <person name="Barry K.W."/>
            <person name="Cichocki N."/>
            <person name="Veneault-Fourrey C."/>
            <person name="LaButti K."/>
            <person name="Lindquist E.A."/>
            <person name="Lipzen A."/>
            <person name="Lundell T."/>
            <person name="Morin E."/>
            <person name="Murat C."/>
            <person name="Riley R."/>
            <person name="Ohm R."/>
            <person name="Sun H."/>
            <person name="Tunlid A."/>
            <person name="Henrissat B."/>
            <person name="Grigoriev I.V."/>
            <person name="Hibbett D.S."/>
            <person name="Martin F."/>
        </authorList>
    </citation>
    <scope>NUCLEOTIDE SEQUENCE [LARGE SCALE GENOMIC DNA]</scope>
    <source>
        <strain evidence="11">Marx 270</strain>
    </source>
</reference>
<dbReference type="STRING" id="870435.A0A0C3P8P6"/>
<keyword evidence="11" id="KW-1185">Reference proteome</keyword>
<proteinExistence type="inferred from homology"/>
<dbReference type="FunCoup" id="A0A0C3P8P6">
    <property type="interactions" value="62"/>
</dbReference>
<dbReference type="InterPro" id="IPR021757">
    <property type="entry name" value="Ribosomal_mL46_N"/>
</dbReference>
<comment type="subcellular location">
    <subcellularLocation>
        <location evidence="1">Mitochondrion</location>
    </subcellularLocation>
</comment>
<keyword evidence="5" id="KW-0496">Mitochondrion</keyword>